<dbReference type="Proteomes" id="UP000056109">
    <property type="component" value="Chromosome I"/>
</dbReference>
<keyword evidence="3" id="KW-0813">Transport</keyword>
<feature type="transmembrane region" description="Helical" evidence="2">
    <location>
        <begin position="119"/>
        <end position="142"/>
    </location>
</feature>
<dbReference type="InterPro" id="IPR001927">
    <property type="entry name" value="Na/Gal_symport"/>
</dbReference>
<feature type="transmembrane region" description="Helical" evidence="2">
    <location>
        <begin position="24"/>
        <end position="46"/>
    </location>
</feature>
<sequence length="455" mass="49726">MSGRNHDRSLMKTSDNDLSIKEKIAYGCGDLSSNLLWGLTSTYLMYYYTDIYRLPVASVAWILLIARVFDALCDPLIGIFMDRKGGLIVPRLLTYLSIPFGVAGFLCFLPLPLPGNGKVIWAGATYILFGAVYSCINTPYGAMATMISQTSKGRIDLNSFRMIGCQVGKFCVAFLTIPAVEWLGGEGTLSQRQFGFVAFVFLLCCAGSILWFVVVKTCIVRFPPQAATYSFRYILKSLIKNRSWHLCNALVFVQFICLSAFSGFIFYYAKCNLGRSESVASLTLTIGVLSGLLGAMLCPFFTERLGFFRTGLALSVLQGIAYILIFLSKSSLVEFAGSLIVLTFAQGVLSPLYYVLLAKAVDYSHADDHVDLAGISYALNTLVTKIAGGITGFILSLFLSFGHYDANQSSPTGDIALWVLAGFVWLPLTCVAIQFILFLLYSSTDDGPRIKSAAG</sequence>
<keyword evidence="4" id="KW-1185">Reference proteome</keyword>
<name>A0A0U5ESP1_9PROT</name>
<evidence type="ECO:0000256" key="1">
    <source>
        <dbReference type="ARBA" id="ARBA00009617"/>
    </source>
</evidence>
<feature type="transmembrane region" description="Helical" evidence="2">
    <location>
        <begin position="58"/>
        <end position="80"/>
    </location>
</feature>
<evidence type="ECO:0000256" key="2">
    <source>
        <dbReference type="SAM" id="Phobius"/>
    </source>
</evidence>
<dbReference type="InterPro" id="IPR036259">
    <property type="entry name" value="MFS_trans_sf"/>
</dbReference>
<feature type="transmembrane region" description="Helical" evidence="2">
    <location>
        <begin position="163"/>
        <end position="184"/>
    </location>
</feature>
<feature type="transmembrane region" description="Helical" evidence="2">
    <location>
        <begin position="415"/>
        <end position="441"/>
    </location>
</feature>
<feature type="transmembrane region" description="Helical" evidence="2">
    <location>
        <begin position="333"/>
        <end position="356"/>
    </location>
</feature>
<feature type="transmembrane region" description="Helical" evidence="2">
    <location>
        <begin position="377"/>
        <end position="403"/>
    </location>
</feature>
<dbReference type="PANTHER" id="PTHR11328:SF24">
    <property type="entry name" value="MAJOR FACILITATOR SUPERFAMILY (MFS) PROFILE DOMAIN-CONTAINING PROTEIN"/>
    <property type="match status" value="1"/>
</dbReference>
<dbReference type="PANTHER" id="PTHR11328">
    <property type="entry name" value="MAJOR FACILITATOR SUPERFAMILY DOMAIN-CONTAINING PROTEIN"/>
    <property type="match status" value="1"/>
</dbReference>
<reference evidence="4" key="1">
    <citation type="submission" date="2014-09" db="EMBL/GenBank/DDBJ databases">
        <authorList>
            <person name="Illeghems K.G."/>
        </authorList>
    </citation>
    <scope>NUCLEOTIDE SEQUENCE [LARGE SCALE GENOMIC DNA]</scope>
    <source>
        <strain evidence="4">108B</strain>
    </source>
</reference>
<keyword evidence="2" id="KW-1133">Transmembrane helix</keyword>
<dbReference type="KEGG" id="asz:ASN_1301"/>
<dbReference type="PATRIC" id="fig|446692.3.peg.1307"/>
<keyword evidence="2" id="KW-0472">Membrane</keyword>
<dbReference type="GO" id="GO:0008643">
    <property type="term" value="P:carbohydrate transport"/>
    <property type="evidence" value="ECO:0007669"/>
    <property type="project" value="InterPro"/>
</dbReference>
<dbReference type="EMBL" id="LN606600">
    <property type="protein sequence ID" value="CEF40667.1"/>
    <property type="molecule type" value="Genomic_DNA"/>
</dbReference>
<dbReference type="Gene3D" id="1.20.1250.20">
    <property type="entry name" value="MFS general substrate transporter like domains"/>
    <property type="match status" value="2"/>
</dbReference>
<comment type="similarity">
    <text evidence="1">Belongs to the sodium:galactoside symporter (TC 2.A.2) family.</text>
</comment>
<dbReference type="Pfam" id="PF13347">
    <property type="entry name" value="MFS_2"/>
    <property type="match status" value="1"/>
</dbReference>
<dbReference type="AlphaFoldDB" id="A0A0U5ESP1"/>
<dbReference type="InterPro" id="IPR039672">
    <property type="entry name" value="MFS_2"/>
</dbReference>
<feature type="transmembrane region" description="Helical" evidence="2">
    <location>
        <begin position="196"/>
        <end position="222"/>
    </location>
</feature>
<feature type="transmembrane region" description="Helical" evidence="2">
    <location>
        <begin position="92"/>
        <end position="113"/>
    </location>
</feature>
<dbReference type="GO" id="GO:0015293">
    <property type="term" value="F:symporter activity"/>
    <property type="evidence" value="ECO:0007669"/>
    <property type="project" value="InterPro"/>
</dbReference>
<feature type="transmembrane region" description="Helical" evidence="2">
    <location>
        <begin position="307"/>
        <end position="327"/>
    </location>
</feature>
<dbReference type="GO" id="GO:0005886">
    <property type="term" value="C:plasma membrane"/>
    <property type="evidence" value="ECO:0007669"/>
    <property type="project" value="TreeGrafter"/>
</dbReference>
<proteinExistence type="inferred from homology"/>
<accession>A0A0U5ESP1</accession>
<keyword evidence="3" id="KW-0762">Sugar transport</keyword>
<dbReference type="SUPFAM" id="SSF103473">
    <property type="entry name" value="MFS general substrate transporter"/>
    <property type="match status" value="1"/>
</dbReference>
<protein>
    <submittedName>
        <fullName evidence="3">Sugar transporter</fullName>
    </submittedName>
</protein>
<gene>
    <name evidence="3" type="ORF">ASN_1301</name>
</gene>
<feature type="transmembrane region" description="Helical" evidence="2">
    <location>
        <begin position="243"/>
        <end position="267"/>
    </location>
</feature>
<evidence type="ECO:0000313" key="3">
    <source>
        <dbReference type="EMBL" id="CEF40667.1"/>
    </source>
</evidence>
<dbReference type="NCBIfam" id="TIGR00792">
    <property type="entry name" value="gph"/>
    <property type="match status" value="1"/>
</dbReference>
<dbReference type="GO" id="GO:0006814">
    <property type="term" value="P:sodium ion transport"/>
    <property type="evidence" value="ECO:0007669"/>
    <property type="project" value="InterPro"/>
</dbReference>
<organism evidence="3 4">
    <name type="scientific">Acetobacter senegalensis</name>
    <dbReference type="NCBI Taxonomy" id="446692"/>
    <lineage>
        <taxon>Bacteria</taxon>
        <taxon>Pseudomonadati</taxon>
        <taxon>Pseudomonadota</taxon>
        <taxon>Alphaproteobacteria</taxon>
        <taxon>Acetobacterales</taxon>
        <taxon>Acetobacteraceae</taxon>
        <taxon>Acetobacter</taxon>
    </lineage>
</organism>
<feature type="transmembrane region" description="Helical" evidence="2">
    <location>
        <begin position="279"/>
        <end position="300"/>
    </location>
</feature>
<keyword evidence="2" id="KW-0812">Transmembrane</keyword>
<evidence type="ECO:0000313" key="4">
    <source>
        <dbReference type="Proteomes" id="UP000056109"/>
    </source>
</evidence>